<organism evidence="1 2">
    <name type="scientific">Clostridium porci</name>
    <dbReference type="NCBI Taxonomy" id="2605778"/>
    <lineage>
        <taxon>Bacteria</taxon>
        <taxon>Bacillati</taxon>
        <taxon>Bacillota</taxon>
        <taxon>Clostridia</taxon>
        <taxon>Eubacteriales</taxon>
        <taxon>Clostridiaceae</taxon>
        <taxon>Clostridium</taxon>
    </lineage>
</organism>
<evidence type="ECO:0000313" key="2">
    <source>
        <dbReference type="Proteomes" id="UP000429958"/>
    </source>
</evidence>
<evidence type="ECO:0000313" key="1">
    <source>
        <dbReference type="EMBL" id="MSS36638.1"/>
    </source>
</evidence>
<proteinExistence type="predicted"/>
<protein>
    <submittedName>
        <fullName evidence="1">DUF4573 domain-containing protein</fullName>
    </submittedName>
</protein>
<name>A0A7X2TCY8_9CLOT</name>
<dbReference type="RefSeq" id="WP_154472080.1">
    <property type="nucleotide sequence ID" value="NZ_VUMD01000006.1"/>
</dbReference>
<accession>A0A7X2TCY8</accession>
<dbReference type="AlphaFoldDB" id="A0A7X2TCY8"/>
<sequence length="325" mass="37166">MCRFRSGILLKDRVVIARKDNDSHQDMLEELNISDTYENAARVFVRAELIPEKDEWWTNPDGWEFVIDQDIVPDWFEEDREGHISRFRAAVKEWWSGHVLAGKKIDTLRTGYYMLKDCEVEKLCGDAVVLLNNSQVGKMYNCAQVGVMYGSAQVGKMYNSAQVGEMWDNSQVGEMWDSSQVGEMWDSSQVGEMYNSTQVREMHDSSRVREMHDSSRVREMYNSTQVREMWDNSQVGVMCGSSRVEKMHDSAQVGRMHGNSQVGKMHDSAQVGRMHGNSQVGEMYDGSAARDFKDYPRIKLLVPDVGSCRFELTAHKNEQTGGARQ</sequence>
<gene>
    <name evidence="1" type="ORF">FYJ39_08650</name>
</gene>
<keyword evidence="2" id="KW-1185">Reference proteome</keyword>
<dbReference type="Proteomes" id="UP000429958">
    <property type="component" value="Unassembled WGS sequence"/>
</dbReference>
<comment type="caution">
    <text evidence="1">The sequence shown here is derived from an EMBL/GenBank/DDBJ whole genome shotgun (WGS) entry which is preliminary data.</text>
</comment>
<dbReference type="EMBL" id="VUMD01000006">
    <property type="protein sequence ID" value="MSS36638.1"/>
    <property type="molecule type" value="Genomic_DNA"/>
</dbReference>
<reference evidence="1 2" key="1">
    <citation type="submission" date="2019-08" db="EMBL/GenBank/DDBJ databases">
        <title>In-depth cultivation of the pig gut microbiome towards novel bacterial diversity and tailored functional studies.</title>
        <authorList>
            <person name="Wylensek D."/>
            <person name="Hitch T.C.A."/>
            <person name="Clavel T."/>
        </authorList>
    </citation>
    <scope>NUCLEOTIDE SEQUENCE [LARGE SCALE GENOMIC DNA]</scope>
    <source>
        <strain evidence="1 2">WCA-389-WT-23D1</strain>
    </source>
</reference>